<dbReference type="Proteomes" id="UP000831787">
    <property type="component" value="Chromosome"/>
</dbReference>
<reference evidence="1 2" key="1">
    <citation type="submission" date="2022-04" db="EMBL/GenBank/DDBJ databases">
        <title>Halobacillus sp. isolated from saltern.</title>
        <authorList>
            <person name="Won M."/>
            <person name="Lee C.-M."/>
            <person name="Woen H.-Y."/>
            <person name="Kwon S.-W."/>
        </authorList>
    </citation>
    <scope>NUCLEOTIDE SEQUENCE [LARGE SCALE GENOMIC DNA]</scope>
    <source>
        <strain evidence="1 2">SSBR10-3</strain>
    </source>
</reference>
<protein>
    <recommendedName>
        <fullName evidence="3">Fe3+ hydroxamate ABC transporter substrate-binding protein</fullName>
    </recommendedName>
</protein>
<evidence type="ECO:0000313" key="1">
    <source>
        <dbReference type="EMBL" id="UOQ44893.1"/>
    </source>
</evidence>
<sequence>MFKKFFTAELKCSSCDRPLKSGEEIFVHMTLPDEKKMPVGVLDKVLSKYSETVYCKMCYQR</sequence>
<name>A0ABY4ELA5_9BACI</name>
<evidence type="ECO:0000313" key="2">
    <source>
        <dbReference type="Proteomes" id="UP000831787"/>
    </source>
</evidence>
<evidence type="ECO:0008006" key="3">
    <source>
        <dbReference type="Google" id="ProtNLM"/>
    </source>
</evidence>
<accession>A0ABY4ELA5</accession>
<dbReference type="EMBL" id="CP095073">
    <property type="protein sequence ID" value="UOQ44893.1"/>
    <property type="molecule type" value="Genomic_DNA"/>
</dbReference>
<proteinExistence type="predicted"/>
<dbReference type="RefSeq" id="WP_244711205.1">
    <property type="nucleotide sequence ID" value="NZ_CP095073.1"/>
</dbReference>
<keyword evidence="2" id="KW-1185">Reference proteome</keyword>
<organism evidence="1 2">
    <name type="scientific">Halobacillus salinarum</name>
    <dbReference type="NCBI Taxonomy" id="2932257"/>
    <lineage>
        <taxon>Bacteria</taxon>
        <taxon>Bacillati</taxon>
        <taxon>Bacillota</taxon>
        <taxon>Bacilli</taxon>
        <taxon>Bacillales</taxon>
        <taxon>Bacillaceae</taxon>
        <taxon>Halobacillus</taxon>
    </lineage>
</organism>
<gene>
    <name evidence="1" type="ORF">MUN89_02775</name>
</gene>